<sequence>MRPGTKKAPEQMSASGFWARLTKLPLLWSQNLRKGRDWRPKDFGPRRALALLLGRLPVRPSPPATWWRIPELMYTPTACSPCTVTARDSSPTSPYPAPFAIIKDTELKAKWRLKGYLTRSRPHSLFSVPSVSPHVTGAVRPLHYCRRNIHRDTRSMGVFTSGTDIFLGLWGMYVSPRSPGWMDFIQHLGVCSFVALISVGLLSMAFSGCLSTFIAFSSSWMVTCVLLCCSKHARCFILLFFLSCGLREGRNALIAAGTGIVILGHVENIFHNFKGLLDSMTCNLRAKSFSIHFPLLKKYIEAIQWIYGLATHLSLFDDLISWNQTLAVSLFSPSQALEAQLNDTKGQVLGVLYQMVTATEVLSSLGRQLLALAGLLLVLLGTGLFMKRFLDPCGWKFENIFITKQFVRFDEMERQLQRPCVLPLNKKERKKHVVIPSFWPSPKERKNLGLFFLPILTHLYIWVLFAAIDYLLYQLIFSVGKHFQGLPGLEVHLKLHREEQGTQDIIHDSSFNISLFEPTCIPEPKLLLSKTWVPLSIILVILVVLGLLSSILTQLKILVSASFYPTVQTERVRHLHVKLLKKRAKQALGGGNSKENLYFTKIHFWLPVLKMIRKKPMGTAGEDNP</sequence>
<keyword evidence="2 5" id="KW-0812">Transmembrane</keyword>
<dbReference type="InterPro" id="IPR012858">
    <property type="entry name" value="DC_STAMP-like"/>
</dbReference>
<reference evidence="7 8" key="1">
    <citation type="submission" date="2021-02" db="EMBL/GenBank/DDBJ databases">
        <title>Safari Cat Assemblies.</title>
        <authorList>
            <person name="Bredemeyer K.R."/>
            <person name="Murphy W.J."/>
        </authorList>
    </citation>
    <scope>NUCLEOTIDE SEQUENCE [LARGE SCALE GENOMIC DNA]</scope>
</reference>
<dbReference type="PANTHER" id="PTHR21041:SF2">
    <property type="entry name" value="DENDRITIC CELL-SPECIFIC TRANSMEMBRANE PROTEIN"/>
    <property type="match status" value="1"/>
</dbReference>
<dbReference type="Pfam" id="PF07782">
    <property type="entry name" value="DC_STAMP"/>
    <property type="match status" value="1"/>
</dbReference>
<dbReference type="Ensembl" id="ENSFCTT00005047893.1">
    <property type="protein sequence ID" value="ENSFCTP00005034527.1"/>
    <property type="gene ID" value="ENSFCTG00005016672.1"/>
</dbReference>
<reference evidence="7" key="2">
    <citation type="submission" date="2025-08" db="UniProtKB">
        <authorList>
            <consortium name="Ensembl"/>
        </authorList>
    </citation>
    <scope>IDENTIFICATION</scope>
    <source>
        <strain evidence="7">breed Abyssinian</strain>
    </source>
</reference>
<dbReference type="PANTHER" id="PTHR21041">
    <property type="entry name" value="DENDRITIC CELL-SPECIFIC TRANSMEMBRANE PROTEIN"/>
    <property type="match status" value="1"/>
</dbReference>
<dbReference type="Proteomes" id="UP000823872">
    <property type="component" value="Chromosome F2"/>
</dbReference>
<evidence type="ECO:0000256" key="3">
    <source>
        <dbReference type="ARBA" id="ARBA00022989"/>
    </source>
</evidence>
<keyword evidence="3 5" id="KW-1133">Transmembrane helix</keyword>
<comment type="subcellular location">
    <subcellularLocation>
        <location evidence="1">Membrane</location>
        <topology evidence="1">Multi-pass membrane protein</topology>
    </subcellularLocation>
</comment>
<dbReference type="InterPro" id="IPR051856">
    <property type="entry name" value="CSR-E3_Ligase_Protein"/>
</dbReference>
<evidence type="ECO:0000313" key="7">
    <source>
        <dbReference type="Ensembl" id="ENSFCTP00005034527.1"/>
    </source>
</evidence>
<evidence type="ECO:0000259" key="6">
    <source>
        <dbReference type="Pfam" id="PF07782"/>
    </source>
</evidence>
<feature type="transmembrane region" description="Helical" evidence="5">
    <location>
        <begin position="187"/>
        <end position="214"/>
    </location>
</feature>
<evidence type="ECO:0000256" key="1">
    <source>
        <dbReference type="ARBA" id="ARBA00004141"/>
    </source>
</evidence>
<proteinExistence type="predicted"/>
<evidence type="ECO:0000256" key="5">
    <source>
        <dbReference type="SAM" id="Phobius"/>
    </source>
</evidence>
<evidence type="ECO:0000256" key="2">
    <source>
        <dbReference type="ARBA" id="ARBA00022692"/>
    </source>
</evidence>
<organism evidence="7 8">
    <name type="scientific">Felis catus</name>
    <name type="common">Cat</name>
    <name type="synonym">Felis silvestris catus</name>
    <dbReference type="NCBI Taxonomy" id="9685"/>
    <lineage>
        <taxon>Eukaryota</taxon>
        <taxon>Metazoa</taxon>
        <taxon>Chordata</taxon>
        <taxon>Craniata</taxon>
        <taxon>Vertebrata</taxon>
        <taxon>Euteleostomi</taxon>
        <taxon>Mammalia</taxon>
        <taxon>Eutheria</taxon>
        <taxon>Laurasiatheria</taxon>
        <taxon>Carnivora</taxon>
        <taxon>Feliformia</taxon>
        <taxon>Felidae</taxon>
        <taxon>Felinae</taxon>
        <taxon>Felis</taxon>
    </lineage>
</organism>
<reference evidence="7" key="3">
    <citation type="submission" date="2025-09" db="UniProtKB">
        <authorList>
            <consortium name="Ensembl"/>
        </authorList>
    </citation>
    <scope>IDENTIFICATION</scope>
    <source>
        <strain evidence="7">breed Abyssinian</strain>
    </source>
</reference>
<feature type="transmembrane region" description="Helical" evidence="5">
    <location>
        <begin position="369"/>
        <end position="386"/>
    </location>
</feature>
<evidence type="ECO:0000256" key="4">
    <source>
        <dbReference type="ARBA" id="ARBA00023136"/>
    </source>
</evidence>
<keyword evidence="4 5" id="KW-0472">Membrane</keyword>
<dbReference type="GeneTree" id="ENSGT00940000153269"/>
<protein>
    <recommendedName>
        <fullName evidence="6">Dendritic cell-specific transmembrane protein-like domain-containing protein</fullName>
    </recommendedName>
</protein>
<keyword evidence="8" id="KW-1185">Reference proteome</keyword>
<feature type="transmembrane region" description="Helical" evidence="5">
    <location>
        <begin position="448"/>
        <end position="473"/>
    </location>
</feature>
<feature type="transmembrane region" description="Helical" evidence="5">
    <location>
        <begin position="532"/>
        <end position="552"/>
    </location>
</feature>
<name>A0ABI7YK86_FELCA</name>
<accession>A0ABI7YK86</accession>
<evidence type="ECO:0000313" key="8">
    <source>
        <dbReference type="Proteomes" id="UP000823872"/>
    </source>
</evidence>
<feature type="domain" description="Dendritic cell-specific transmembrane protein-like" evidence="6">
    <location>
        <begin position="397"/>
        <end position="576"/>
    </location>
</feature>
<gene>
    <name evidence="7" type="primary">ABCA10</name>
</gene>
<feature type="transmembrane region" description="Helical" evidence="5">
    <location>
        <begin position="156"/>
        <end position="175"/>
    </location>
</feature>